<gene>
    <name evidence="1" type="ORF">FCG67_17660</name>
</gene>
<evidence type="ECO:0000313" key="2">
    <source>
        <dbReference type="Proteomes" id="UP000305109"/>
    </source>
</evidence>
<dbReference type="Gene3D" id="3.90.226.10">
    <property type="entry name" value="2-enoyl-CoA Hydratase, Chain A, domain 1"/>
    <property type="match status" value="1"/>
</dbReference>
<dbReference type="SUPFAM" id="SSF52096">
    <property type="entry name" value="ClpP/crotonase"/>
    <property type="match status" value="1"/>
</dbReference>
<dbReference type="PANTHER" id="PTHR11941">
    <property type="entry name" value="ENOYL-COA HYDRATASE-RELATED"/>
    <property type="match status" value="1"/>
</dbReference>
<dbReference type="Proteomes" id="UP000305109">
    <property type="component" value="Unassembled WGS sequence"/>
</dbReference>
<reference evidence="1 2" key="1">
    <citation type="submission" date="2019-04" db="EMBL/GenBank/DDBJ databases">
        <title>Rhodococcus oryzae sp. nov., a novel actinomycete isolated from rhizosphere soil of rice (Oryza sativa L.).</title>
        <authorList>
            <person name="Li C."/>
        </authorList>
    </citation>
    <scope>NUCLEOTIDE SEQUENCE [LARGE SCALE GENOMIC DNA]</scope>
    <source>
        <strain evidence="1 2">NEAU-CX67</strain>
    </source>
</reference>
<dbReference type="PANTHER" id="PTHR11941:SF75">
    <property type="entry name" value="ENOYL-COA HYDRATASE_ISOMERASE FAMILY PROTEIN"/>
    <property type="match status" value="1"/>
</dbReference>
<keyword evidence="2" id="KW-1185">Reference proteome</keyword>
<name>A0ABY2RHG5_9NOCA</name>
<organism evidence="1 2">
    <name type="scientific">Rhodococcus oryzae</name>
    <dbReference type="NCBI Taxonomy" id="2571143"/>
    <lineage>
        <taxon>Bacteria</taxon>
        <taxon>Bacillati</taxon>
        <taxon>Actinomycetota</taxon>
        <taxon>Actinomycetes</taxon>
        <taxon>Mycobacteriales</taxon>
        <taxon>Nocardiaceae</taxon>
        <taxon>Rhodococcus</taxon>
    </lineage>
</organism>
<dbReference type="RefSeq" id="WP_136911052.1">
    <property type="nucleotide sequence ID" value="NZ_SUMD01000008.1"/>
</dbReference>
<proteinExistence type="predicted"/>
<comment type="caution">
    <text evidence="1">The sequence shown here is derived from an EMBL/GenBank/DDBJ whole genome shotgun (WGS) entry which is preliminary data.</text>
</comment>
<dbReference type="EMBL" id="SUMD01000008">
    <property type="protein sequence ID" value="TJZ76598.1"/>
    <property type="molecule type" value="Genomic_DNA"/>
</dbReference>
<evidence type="ECO:0000313" key="1">
    <source>
        <dbReference type="EMBL" id="TJZ76598.1"/>
    </source>
</evidence>
<dbReference type="InterPro" id="IPR029045">
    <property type="entry name" value="ClpP/crotonase-like_dom_sf"/>
</dbReference>
<dbReference type="CDD" id="cd06558">
    <property type="entry name" value="crotonase-like"/>
    <property type="match status" value="1"/>
</dbReference>
<dbReference type="Pfam" id="PF00378">
    <property type="entry name" value="ECH_1"/>
    <property type="match status" value="1"/>
</dbReference>
<protein>
    <submittedName>
        <fullName evidence="1">Enoyl-CoA hydratase/isomerase family protein</fullName>
    </submittedName>
</protein>
<sequence>MPTLTRDGDVFVLSLGSGENRFNPDWLDAVDAHLDTVEAAEGPRALVTTAAGKIWSNGLDLQWLMANADQIPAFGARVETLFARVLVLGLPTVAALQGHAFGAGAMLALAHDQRVMRADRGFFCFPEVDIQIPFSVGMSDLIAAKLPVRTAHDAMTTGRRYGGADSTAEGIVDEAVDEQSVLPAAMDRARALTPKAGETLGTIKERRYRTALAELRNPA</sequence>
<accession>A0ABY2RHG5</accession>
<dbReference type="InterPro" id="IPR001753">
    <property type="entry name" value="Enoyl-CoA_hydra/iso"/>
</dbReference>